<dbReference type="SMART" id="SM00589">
    <property type="entry name" value="PRY"/>
    <property type="match status" value="1"/>
</dbReference>
<dbReference type="SUPFAM" id="SSF49899">
    <property type="entry name" value="Concanavalin A-like lectins/glucanases"/>
    <property type="match status" value="1"/>
</dbReference>
<dbReference type="InterPro" id="IPR003877">
    <property type="entry name" value="SPRY_dom"/>
</dbReference>
<evidence type="ECO:0000256" key="2">
    <source>
        <dbReference type="ARBA" id="ARBA00022771"/>
    </source>
</evidence>
<feature type="coiled-coil region" evidence="4">
    <location>
        <begin position="73"/>
        <end position="103"/>
    </location>
</feature>
<dbReference type="InterPro" id="IPR051051">
    <property type="entry name" value="E3_ubiq-ligase_TRIM/RNF"/>
</dbReference>
<reference evidence="6" key="1">
    <citation type="submission" date="2025-08" db="UniProtKB">
        <authorList>
            <consortium name="Ensembl"/>
        </authorList>
    </citation>
    <scope>IDENTIFICATION</scope>
</reference>
<dbReference type="SMART" id="SM00449">
    <property type="entry name" value="SPRY"/>
    <property type="match status" value="1"/>
</dbReference>
<evidence type="ECO:0000256" key="4">
    <source>
        <dbReference type="SAM" id="Coils"/>
    </source>
</evidence>
<keyword evidence="2" id="KW-0863">Zinc-finger</keyword>
<evidence type="ECO:0000313" key="6">
    <source>
        <dbReference type="Ensembl" id="ENSNMLP00000008845.1"/>
    </source>
</evidence>
<feature type="domain" description="B30.2/SPRY" evidence="5">
    <location>
        <begin position="161"/>
        <end position="354"/>
    </location>
</feature>
<keyword evidence="7" id="KW-1185">Reference proteome</keyword>
<dbReference type="InterPro" id="IPR058030">
    <property type="entry name" value="TRIM8/14/16/25/29/45/65_CC"/>
</dbReference>
<dbReference type="PRINTS" id="PR01407">
    <property type="entry name" value="BUTYPHLNCDUF"/>
</dbReference>
<dbReference type="Pfam" id="PF00622">
    <property type="entry name" value="SPRY"/>
    <property type="match status" value="1"/>
</dbReference>
<dbReference type="PANTHER" id="PTHR25465:SF5">
    <property type="entry name" value="E3 UBIQUITIN_ISG15 LIGASE TRIM25-RELATED"/>
    <property type="match status" value="1"/>
</dbReference>
<evidence type="ECO:0000259" key="5">
    <source>
        <dbReference type="PROSITE" id="PS50188"/>
    </source>
</evidence>
<organism evidence="6 7">
    <name type="scientific">Neogobius melanostomus</name>
    <name type="common">round goby</name>
    <dbReference type="NCBI Taxonomy" id="47308"/>
    <lineage>
        <taxon>Eukaryota</taxon>
        <taxon>Metazoa</taxon>
        <taxon>Chordata</taxon>
        <taxon>Craniata</taxon>
        <taxon>Vertebrata</taxon>
        <taxon>Euteleostomi</taxon>
        <taxon>Actinopterygii</taxon>
        <taxon>Neopterygii</taxon>
        <taxon>Teleostei</taxon>
        <taxon>Neoteleostei</taxon>
        <taxon>Acanthomorphata</taxon>
        <taxon>Gobiaria</taxon>
        <taxon>Gobiiformes</taxon>
        <taxon>Gobioidei</taxon>
        <taxon>Gobiidae</taxon>
        <taxon>Benthophilinae</taxon>
        <taxon>Neogobiini</taxon>
        <taxon>Neogobius</taxon>
    </lineage>
</organism>
<dbReference type="InterPro" id="IPR001870">
    <property type="entry name" value="B30.2/SPRY"/>
</dbReference>
<dbReference type="Pfam" id="PF13765">
    <property type="entry name" value="PRY"/>
    <property type="match status" value="1"/>
</dbReference>
<keyword evidence="4" id="KW-0175">Coiled coil</keyword>
<dbReference type="PANTHER" id="PTHR25465">
    <property type="entry name" value="B-BOX DOMAIN CONTAINING"/>
    <property type="match status" value="1"/>
</dbReference>
<dbReference type="InterPro" id="IPR013320">
    <property type="entry name" value="ConA-like_dom_sf"/>
</dbReference>
<keyword evidence="3" id="KW-0862">Zinc</keyword>
<evidence type="ECO:0000256" key="1">
    <source>
        <dbReference type="ARBA" id="ARBA00022723"/>
    </source>
</evidence>
<protein>
    <recommendedName>
        <fullName evidence="5">B30.2/SPRY domain-containing protein</fullName>
    </recommendedName>
</protein>
<name>A0A8C6SPA3_9GOBI</name>
<dbReference type="GO" id="GO:0005737">
    <property type="term" value="C:cytoplasm"/>
    <property type="evidence" value="ECO:0007669"/>
    <property type="project" value="UniProtKB-ARBA"/>
</dbReference>
<sequence length="354" mass="40467">MKQRKAVMVSQRKSYEKRLQHFNQEQKKVEGMVNGASDAANFEIKARSVSFIGCIQLLERRQTEVEQEITARKTTVQKLQENLEQELSELKRQRAELDSLSLTGDPGQFLQKCEHLSELRDQPQSSSAEELPGFTDITEALCDLTDKLQTCTNMGLALTQNKLLLQQPTTREQYLQYAINITLDPNTAHKQLVLSGENRRITLVKEEQDYPDHPDRFRGVEMVLSSQELTGRCYFEVQWIKPPGFLGMTYKSIGRKGRGSVLGMSDISWALSIHGNDVSLWHNGQKLEVMNPPFERVSRMGVFLDLTAGNVSFFGISRDEMFQFAKVQTLFHYPLFVAVRFTGGEDSFEFLKLK</sequence>
<dbReference type="Ensembl" id="ENSNMLT00000010030.1">
    <property type="protein sequence ID" value="ENSNMLP00000008845.1"/>
    <property type="gene ID" value="ENSNMLG00000006218.1"/>
</dbReference>
<dbReference type="InterPro" id="IPR006574">
    <property type="entry name" value="PRY"/>
</dbReference>
<dbReference type="InterPro" id="IPR003879">
    <property type="entry name" value="Butyrophylin_SPRY"/>
</dbReference>
<dbReference type="PROSITE" id="PS50188">
    <property type="entry name" value="B302_SPRY"/>
    <property type="match status" value="1"/>
</dbReference>
<dbReference type="Gene3D" id="2.60.120.920">
    <property type="match status" value="1"/>
</dbReference>
<dbReference type="GO" id="GO:0008270">
    <property type="term" value="F:zinc ion binding"/>
    <property type="evidence" value="ECO:0007669"/>
    <property type="project" value="UniProtKB-KW"/>
</dbReference>
<dbReference type="InterPro" id="IPR043136">
    <property type="entry name" value="B30.2/SPRY_sf"/>
</dbReference>
<evidence type="ECO:0000256" key="3">
    <source>
        <dbReference type="ARBA" id="ARBA00022833"/>
    </source>
</evidence>
<accession>A0A8C6SPA3</accession>
<proteinExistence type="predicted"/>
<dbReference type="Proteomes" id="UP000694523">
    <property type="component" value="Unplaced"/>
</dbReference>
<dbReference type="AlphaFoldDB" id="A0A8C6SPA3"/>
<evidence type="ECO:0000313" key="7">
    <source>
        <dbReference type="Proteomes" id="UP000694523"/>
    </source>
</evidence>
<keyword evidence="1" id="KW-0479">Metal-binding</keyword>
<reference evidence="6" key="2">
    <citation type="submission" date="2025-09" db="UniProtKB">
        <authorList>
            <consortium name="Ensembl"/>
        </authorList>
    </citation>
    <scope>IDENTIFICATION</scope>
</reference>
<dbReference type="Pfam" id="PF25600">
    <property type="entry name" value="TRIM_CC"/>
    <property type="match status" value="1"/>
</dbReference>